<name>A0A0E9Q243_ANGAN</name>
<sequence>MWKCALRHAGWRTFSFTPASCCKSNRRSLHI</sequence>
<organism evidence="1">
    <name type="scientific">Anguilla anguilla</name>
    <name type="common">European freshwater eel</name>
    <name type="synonym">Muraena anguilla</name>
    <dbReference type="NCBI Taxonomy" id="7936"/>
    <lineage>
        <taxon>Eukaryota</taxon>
        <taxon>Metazoa</taxon>
        <taxon>Chordata</taxon>
        <taxon>Craniata</taxon>
        <taxon>Vertebrata</taxon>
        <taxon>Euteleostomi</taxon>
        <taxon>Actinopterygii</taxon>
        <taxon>Neopterygii</taxon>
        <taxon>Teleostei</taxon>
        <taxon>Anguilliformes</taxon>
        <taxon>Anguillidae</taxon>
        <taxon>Anguilla</taxon>
    </lineage>
</organism>
<reference evidence="1" key="1">
    <citation type="submission" date="2014-11" db="EMBL/GenBank/DDBJ databases">
        <authorList>
            <person name="Amaro Gonzalez C."/>
        </authorList>
    </citation>
    <scope>NUCLEOTIDE SEQUENCE</scope>
</reference>
<evidence type="ECO:0000313" key="1">
    <source>
        <dbReference type="EMBL" id="JAH10395.1"/>
    </source>
</evidence>
<protein>
    <submittedName>
        <fullName evidence="1">Uncharacterized protein</fullName>
    </submittedName>
</protein>
<reference evidence="1" key="2">
    <citation type="journal article" date="2015" name="Fish Shellfish Immunol.">
        <title>Early steps in the European eel (Anguilla anguilla)-Vibrio vulnificus interaction in the gills: Role of the RtxA13 toxin.</title>
        <authorList>
            <person name="Callol A."/>
            <person name="Pajuelo D."/>
            <person name="Ebbesson L."/>
            <person name="Teles M."/>
            <person name="MacKenzie S."/>
            <person name="Amaro C."/>
        </authorList>
    </citation>
    <scope>NUCLEOTIDE SEQUENCE</scope>
</reference>
<dbReference type="EMBL" id="GBXM01098182">
    <property type="protein sequence ID" value="JAH10395.1"/>
    <property type="molecule type" value="Transcribed_RNA"/>
</dbReference>
<dbReference type="AlphaFoldDB" id="A0A0E9Q243"/>
<accession>A0A0E9Q243</accession>
<proteinExistence type="predicted"/>